<evidence type="ECO:0000313" key="3">
    <source>
        <dbReference type="EMBL" id="RFF29522.1"/>
    </source>
</evidence>
<dbReference type="AlphaFoldDB" id="A0A3E1K674"/>
<evidence type="ECO:0000256" key="1">
    <source>
        <dbReference type="ARBA" id="ARBA00022679"/>
    </source>
</evidence>
<dbReference type="Pfam" id="PF00534">
    <property type="entry name" value="Glycos_transf_1"/>
    <property type="match status" value="1"/>
</dbReference>
<keyword evidence="1 3" id="KW-0808">Transferase</keyword>
<dbReference type="GO" id="GO:0009103">
    <property type="term" value="P:lipopolysaccharide biosynthetic process"/>
    <property type="evidence" value="ECO:0007669"/>
    <property type="project" value="TreeGrafter"/>
</dbReference>
<dbReference type="Gene3D" id="3.40.50.2000">
    <property type="entry name" value="Glycogen Phosphorylase B"/>
    <property type="match status" value="1"/>
</dbReference>
<reference evidence="3 4" key="1">
    <citation type="submission" date="2018-08" db="EMBL/GenBank/DDBJ databases">
        <title>Wenzhouxiangella salilacus sp. nov., a novel bacterium isolated from a saline lake in Xinjiang Province, China.</title>
        <authorList>
            <person name="Han S."/>
        </authorList>
    </citation>
    <scope>NUCLEOTIDE SEQUENCE [LARGE SCALE GENOMIC DNA]</scope>
    <source>
        <strain evidence="3 4">XDB06</strain>
    </source>
</reference>
<dbReference type="CDD" id="cd03801">
    <property type="entry name" value="GT4_PimA-like"/>
    <property type="match status" value="1"/>
</dbReference>
<dbReference type="RefSeq" id="WP_116651548.1">
    <property type="nucleotide sequence ID" value="NZ_QUZK01000046.1"/>
</dbReference>
<evidence type="ECO:0000313" key="4">
    <source>
        <dbReference type="Proteomes" id="UP000260351"/>
    </source>
</evidence>
<dbReference type="OrthoDB" id="4611853at2"/>
<dbReference type="SUPFAM" id="SSF53756">
    <property type="entry name" value="UDP-Glycosyltransferase/glycogen phosphorylase"/>
    <property type="match status" value="1"/>
</dbReference>
<evidence type="ECO:0000259" key="2">
    <source>
        <dbReference type="Pfam" id="PF00534"/>
    </source>
</evidence>
<proteinExistence type="predicted"/>
<sequence length="358" mass="37624">MSLSATFIVPGDPGQRTGGYLYDARIVDQLRALGWSVEVIGLEGRFPDADGTARRSMEQALAAVPDGQAVVIDGLALGGVPEAVTAQSGRLDLTALVHHPLADETGLSPALRTRLLASEARALAACRRVIVTSPFTARRLGVLGLDPRPPAVIEPGVEPAALAGPVADRLAGRESGGCERLLCVASLTPRKGQDILVQALAALVDRDWHCVLVGSTRRDAEFAARVRRAIDEAGLGARIECVGECGHQALSAEYHRASLCLLPSHYEGYGMVVAESLARGLPLISTTGGALADTAPADCCLRCAPGDVEGFRSALQRWFDDGALRHRLVRAAVGRRNGLRDWPAAGSAFSAALREVPA</sequence>
<accession>A0A3E1K674</accession>
<dbReference type="PANTHER" id="PTHR46401:SF2">
    <property type="entry name" value="GLYCOSYLTRANSFERASE WBBK-RELATED"/>
    <property type="match status" value="1"/>
</dbReference>
<dbReference type="InterPro" id="IPR001296">
    <property type="entry name" value="Glyco_trans_1"/>
</dbReference>
<organism evidence="3 4">
    <name type="scientific">Wenzhouxiangella sediminis</name>
    <dbReference type="NCBI Taxonomy" id="1792836"/>
    <lineage>
        <taxon>Bacteria</taxon>
        <taxon>Pseudomonadati</taxon>
        <taxon>Pseudomonadota</taxon>
        <taxon>Gammaproteobacteria</taxon>
        <taxon>Chromatiales</taxon>
        <taxon>Wenzhouxiangellaceae</taxon>
        <taxon>Wenzhouxiangella</taxon>
    </lineage>
</organism>
<keyword evidence="4" id="KW-1185">Reference proteome</keyword>
<gene>
    <name evidence="3" type="ORF">DZC52_12850</name>
</gene>
<name>A0A3E1K674_9GAMM</name>
<feature type="domain" description="Glycosyl transferase family 1" evidence="2">
    <location>
        <begin position="180"/>
        <end position="332"/>
    </location>
</feature>
<protein>
    <submittedName>
        <fullName evidence="3">Glycosyltransferase</fullName>
    </submittedName>
</protein>
<dbReference type="GO" id="GO:0016757">
    <property type="term" value="F:glycosyltransferase activity"/>
    <property type="evidence" value="ECO:0007669"/>
    <property type="project" value="InterPro"/>
</dbReference>
<dbReference type="Proteomes" id="UP000260351">
    <property type="component" value="Unassembled WGS sequence"/>
</dbReference>
<comment type="caution">
    <text evidence="3">The sequence shown here is derived from an EMBL/GenBank/DDBJ whole genome shotgun (WGS) entry which is preliminary data.</text>
</comment>
<dbReference type="EMBL" id="QUZK01000046">
    <property type="protein sequence ID" value="RFF29522.1"/>
    <property type="molecule type" value="Genomic_DNA"/>
</dbReference>
<dbReference type="PANTHER" id="PTHR46401">
    <property type="entry name" value="GLYCOSYLTRANSFERASE WBBK-RELATED"/>
    <property type="match status" value="1"/>
</dbReference>